<dbReference type="GO" id="GO:0005829">
    <property type="term" value="C:cytosol"/>
    <property type="evidence" value="ECO:0007669"/>
    <property type="project" value="TreeGrafter"/>
</dbReference>
<dbReference type="InterPro" id="IPR003774">
    <property type="entry name" value="AlgH-like"/>
</dbReference>
<reference evidence="3 4" key="1">
    <citation type="submission" date="2016-10" db="EMBL/GenBank/DDBJ databases">
        <authorList>
            <person name="de Groot N.N."/>
        </authorList>
    </citation>
    <scope>NUCLEOTIDE SEQUENCE [LARGE SCALE GENOMIC DNA]</scope>
    <source>
        <strain evidence="3 4">DSM 29439</strain>
    </source>
</reference>
<dbReference type="EMBL" id="FOJB01000001">
    <property type="protein sequence ID" value="SEV94951.1"/>
    <property type="molecule type" value="Genomic_DNA"/>
</dbReference>
<dbReference type="PANTHER" id="PTHR30327:SF1">
    <property type="entry name" value="UPF0301 PROTEIN YQGE"/>
    <property type="match status" value="1"/>
</dbReference>
<evidence type="ECO:0000313" key="4">
    <source>
        <dbReference type="Proteomes" id="UP000199650"/>
    </source>
</evidence>
<dbReference type="Proteomes" id="UP000199650">
    <property type="component" value="Unassembled WGS sequence"/>
</dbReference>
<dbReference type="NCBIfam" id="NF001268">
    <property type="entry name" value="PRK00228.1-4"/>
    <property type="match status" value="1"/>
</dbReference>
<dbReference type="RefSeq" id="WP_245744629.1">
    <property type="nucleotide sequence ID" value="NZ_FOJB01000001.1"/>
</dbReference>
<proteinExistence type="inferred from homology"/>
<dbReference type="Pfam" id="PF02622">
    <property type="entry name" value="DUF179"/>
    <property type="match status" value="1"/>
</dbReference>
<comment type="similarity">
    <text evidence="1 2">Belongs to the UPF0301 (AlgH) family.</text>
</comment>
<dbReference type="Gene3D" id="3.40.1740.10">
    <property type="entry name" value="VC0467-like"/>
    <property type="match status" value="1"/>
</dbReference>
<accession>A0A1I0N2A9</accession>
<keyword evidence="4" id="KW-1185">Reference proteome</keyword>
<dbReference type="PANTHER" id="PTHR30327">
    <property type="entry name" value="UNCHARACTERIZED PROTEIN YQGE"/>
    <property type="match status" value="1"/>
</dbReference>
<evidence type="ECO:0000256" key="1">
    <source>
        <dbReference type="ARBA" id="ARBA00009600"/>
    </source>
</evidence>
<evidence type="ECO:0000313" key="3">
    <source>
        <dbReference type="EMBL" id="SEV94951.1"/>
    </source>
</evidence>
<organism evidence="3 4">
    <name type="scientific">Aliiroseovarius sediminilitoris</name>
    <dbReference type="NCBI Taxonomy" id="1173584"/>
    <lineage>
        <taxon>Bacteria</taxon>
        <taxon>Pseudomonadati</taxon>
        <taxon>Pseudomonadota</taxon>
        <taxon>Alphaproteobacteria</taxon>
        <taxon>Rhodobacterales</taxon>
        <taxon>Paracoccaceae</taxon>
        <taxon>Aliiroseovarius</taxon>
    </lineage>
</organism>
<protein>
    <recommendedName>
        <fullName evidence="2">UPF0301 protein SAMN05444851_0501</fullName>
    </recommendedName>
</protein>
<gene>
    <name evidence="3" type="ORF">SAMN05444851_0501</name>
</gene>
<dbReference type="STRING" id="1173584.SAMN05444851_0501"/>
<dbReference type="SUPFAM" id="SSF143456">
    <property type="entry name" value="VC0467-like"/>
    <property type="match status" value="1"/>
</dbReference>
<dbReference type="HAMAP" id="MF_00758">
    <property type="entry name" value="UPF0301"/>
    <property type="match status" value="1"/>
</dbReference>
<name>A0A1I0N2A9_9RHOB</name>
<dbReference type="NCBIfam" id="NF001266">
    <property type="entry name" value="PRK00228.1-1"/>
    <property type="match status" value="1"/>
</dbReference>
<dbReference type="AlphaFoldDB" id="A0A1I0N2A9"/>
<sequence>MSTDDNTSMDLSGKLLIAMPGMGDPRFEHSVVFMCAHSPEGAMGLIVNKPAPDVSLGDILAQLDIDASAATKAASVFFGGPVEGGRGFVLHSGEYDNDASTLKVDAAFSMTATRDILEAMAKGEGPENALAALGYAGWSPGQLEAEIQQNAWLTCDAEEAIVFSDDSEGKWKAALAKLGIDPLLLSAEGGHA</sequence>
<evidence type="ECO:0000256" key="2">
    <source>
        <dbReference type="HAMAP-Rule" id="MF_00758"/>
    </source>
</evidence>